<dbReference type="Proteomes" id="UP000321393">
    <property type="component" value="Unassembled WGS sequence"/>
</dbReference>
<sequence length="264" mass="29964">MSSMNPSSKTNRDRLVELEEQMFYLVEVLDSIRLLKSRLKEIAKKANTIDVVVGRVKGLPIQELFARVETLEGKVERTGSHERGDSSTRSVAHIEECVQELDSSQNTLLEIINGMLEDFRATLDGIADVNARLNLTMQAMVNQALVEGAILISRYFRATNTVIEEAKVTLVTMHLSEDAKLWWRSRYVDIECPNKTSFNAFQASLASDSDDRLGQTKREVDQVEEVDNPRMEALKFLSSLQKKVRETSTSVERSLMYVQMESIQ</sequence>
<keyword evidence="1" id="KW-0808">Transferase</keyword>
<dbReference type="EMBL" id="SSTE01013279">
    <property type="protein sequence ID" value="KAA0047293.1"/>
    <property type="molecule type" value="Genomic_DNA"/>
</dbReference>
<organism evidence="1 2">
    <name type="scientific">Cucumis melo var. makuwa</name>
    <name type="common">Oriental melon</name>
    <dbReference type="NCBI Taxonomy" id="1194695"/>
    <lineage>
        <taxon>Eukaryota</taxon>
        <taxon>Viridiplantae</taxon>
        <taxon>Streptophyta</taxon>
        <taxon>Embryophyta</taxon>
        <taxon>Tracheophyta</taxon>
        <taxon>Spermatophyta</taxon>
        <taxon>Magnoliopsida</taxon>
        <taxon>eudicotyledons</taxon>
        <taxon>Gunneridae</taxon>
        <taxon>Pentapetalae</taxon>
        <taxon>rosids</taxon>
        <taxon>fabids</taxon>
        <taxon>Cucurbitales</taxon>
        <taxon>Cucurbitaceae</taxon>
        <taxon>Benincaseae</taxon>
        <taxon>Cucumis</taxon>
    </lineage>
</organism>
<keyword evidence="1" id="KW-0695">RNA-directed DNA polymerase</keyword>
<keyword evidence="1" id="KW-0548">Nucleotidyltransferase</keyword>
<evidence type="ECO:0000313" key="1">
    <source>
        <dbReference type="EMBL" id="KAA0047293.1"/>
    </source>
</evidence>
<protein>
    <submittedName>
        <fullName evidence="1">Reverse transcriptase</fullName>
    </submittedName>
</protein>
<dbReference type="OrthoDB" id="6475849at2759"/>
<reference evidence="1 2" key="1">
    <citation type="submission" date="2019-08" db="EMBL/GenBank/DDBJ databases">
        <title>Draft genome sequences of two oriental melons (Cucumis melo L. var makuwa).</title>
        <authorList>
            <person name="Kwon S.-Y."/>
        </authorList>
    </citation>
    <scope>NUCLEOTIDE SEQUENCE [LARGE SCALE GENOMIC DNA]</scope>
    <source>
        <strain evidence="2">cv. SW 3</strain>
        <tissue evidence="1">Leaf</tissue>
    </source>
</reference>
<dbReference type="AlphaFoldDB" id="A0A5A7TUQ4"/>
<name>A0A5A7TUQ4_CUCMM</name>
<gene>
    <name evidence="1" type="ORF">E6C27_scaffold908G00880</name>
</gene>
<accession>A0A5A7TUQ4</accession>
<proteinExistence type="predicted"/>
<comment type="caution">
    <text evidence="1">The sequence shown here is derived from an EMBL/GenBank/DDBJ whole genome shotgun (WGS) entry which is preliminary data.</text>
</comment>
<evidence type="ECO:0000313" key="2">
    <source>
        <dbReference type="Proteomes" id="UP000321393"/>
    </source>
</evidence>
<dbReference type="GO" id="GO:0003964">
    <property type="term" value="F:RNA-directed DNA polymerase activity"/>
    <property type="evidence" value="ECO:0007669"/>
    <property type="project" value="UniProtKB-KW"/>
</dbReference>